<dbReference type="GO" id="GO:0005634">
    <property type="term" value="C:nucleus"/>
    <property type="evidence" value="ECO:0007669"/>
    <property type="project" value="TreeGrafter"/>
</dbReference>
<dbReference type="InterPro" id="IPR034078">
    <property type="entry name" value="NFX1_fam"/>
</dbReference>
<dbReference type="PANTHER" id="PTHR12360:SF12">
    <property type="entry name" value="TRANSCRIPTIONAL REPRESSOR NF-X1"/>
    <property type="match status" value="1"/>
</dbReference>
<evidence type="ECO:0000259" key="2">
    <source>
        <dbReference type="PROSITE" id="PS51061"/>
    </source>
</evidence>
<feature type="region of interest" description="Disordered" evidence="1">
    <location>
        <begin position="149"/>
        <end position="186"/>
    </location>
</feature>
<accession>A0A915ID53</accession>
<evidence type="ECO:0000256" key="1">
    <source>
        <dbReference type="SAM" id="MobiDB-lite"/>
    </source>
</evidence>
<feature type="compositionally biased region" description="Polar residues" evidence="1">
    <location>
        <begin position="169"/>
        <end position="179"/>
    </location>
</feature>
<proteinExistence type="predicted"/>
<dbReference type="Pfam" id="PF01424">
    <property type="entry name" value="R3H"/>
    <property type="match status" value="1"/>
</dbReference>
<dbReference type="InterPro" id="IPR036867">
    <property type="entry name" value="R3H_dom_sf"/>
</dbReference>
<name>A0A915ID53_ROMCU</name>
<sequence length="186" mass="21385">MIFCPLSLPCDQECDRYQRNKRLAEALGRQFERYNEENCDTSPIYTDFLKFQYKISSDFIINLEKIFANLIDTVNSSKITQTKSHIFPSMKSESRKIIHEFAAFYNIETKSYDSEPMRNVVAIATKGKSRVPIVLLSNFCRNFEPKKCQTPSRVAAPTPLPLAGDAESPSDSIKMQSLSWAPRRRE</sequence>
<evidence type="ECO:0000313" key="4">
    <source>
        <dbReference type="WBParaSite" id="nRc.2.0.1.t11146-RA"/>
    </source>
</evidence>
<dbReference type="Proteomes" id="UP000887565">
    <property type="component" value="Unplaced"/>
</dbReference>
<protein>
    <submittedName>
        <fullName evidence="4">R3H domain-containing protein</fullName>
    </submittedName>
</protein>
<dbReference type="InterPro" id="IPR001374">
    <property type="entry name" value="R3H_dom"/>
</dbReference>
<dbReference type="GO" id="GO:0000977">
    <property type="term" value="F:RNA polymerase II transcription regulatory region sequence-specific DNA binding"/>
    <property type="evidence" value="ECO:0007669"/>
    <property type="project" value="TreeGrafter"/>
</dbReference>
<dbReference type="PANTHER" id="PTHR12360">
    <property type="entry name" value="NUCLEAR TRANSCRIPTION FACTOR, X-BOX BINDING 1 NFX1"/>
    <property type="match status" value="1"/>
</dbReference>
<organism evidence="3 4">
    <name type="scientific">Romanomermis culicivorax</name>
    <name type="common">Nematode worm</name>
    <dbReference type="NCBI Taxonomy" id="13658"/>
    <lineage>
        <taxon>Eukaryota</taxon>
        <taxon>Metazoa</taxon>
        <taxon>Ecdysozoa</taxon>
        <taxon>Nematoda</taxon>
        <taxon>Enoplea</taxon>
        <taxon>Dorylaimia</taxon>
        <taxon>Mermithida</taxon>
        <taxon>Mermithoidea</taxon>
        <taxon>Mermithidae</taxon>
        <taxon>Romanomermis</taxon>
    </lineage>
</organism>
<dbReference type="GO" id="GO:0000122">
    <property type="term" value="P:negative regulation of transcription by RNA polymerase II"/>
    <property type="evidence" value="ECO:0007669"/>
    <property type="project" value="TreeGrafter"/>
</dbReference>
<dbReference type="SUPFAM" id="SSF82708">
    <property type="entry name" value="R3H domain"/>
    <property type="match status" value="1"/>
</dbReference>
<dbReference type="AlphaFoldDB" id="A0A915ID53"/>
<evidence type="ECO:0000313" key="3">
    <source>
        <dbReference type="Proteomes" id="UP000887565"/>
    </source>
</evidence>
<feature type="domain" description="R3H" evidence="2">
    <location>
        <begin position="57"/>
        <end position="126"/>
    </location>
</feature>
<dbReference type="GO" id="GO:0000981">
    <property type="term" value="F:DNA-binding transcription factor activity, RNA polymerase II-specific"/>
    <property type="evidence" value="ECO:0007669"/>
    <property type="project" value="TreeGrafter"/>
</dbReference>
<dbReference type="PROSITE" id="PS51061">
    <property type="entry name" value="R3H"/>
    <property type="match status" value="1"/>
</dbReference>
<dbReference type="WBParaSite" id="nRc.2.0.1.t11146-RA">
    <property type="protein sequence ID" value="nRc.2.0.1.t11146-RA"/>
    <property type="gene ID" value="nRc.2.0.1.g11146"/>
</dbReference>
<dbReference type="SMART" id="SM00393">
    <property type="entry name" value="R3H"/>
    <property type="match status" value="1"/>
</dbReference>
<dbReference type="Gene3D" id="3.30.1370.50">
    <property type="entry name" value="R3H-like domain"/>
    <property type="match status" value="1"/>
</dbReference>
<reference evidence="4" key="1">
    <citation type="submission" date="2022-11" db="UniProtKB">
        <authorList>
            <consortium name="WormBaseParasite"/>
        </authorList>
    </citation>
    <scope>IDENTIFICATION</scope>
</reference>
<keyword evidence="3" id="KW-1185">Reference proteome</keyword>